<evidence type="ECO:0008006" key="4">
    <source>
        <dbReference type="Google" id="ProtNLM"/>
    </source>
</evidence>
<keyword evidence="1" id="KW-0732">Signal</keyword>
<feature type="signal peptide" evidence="1">
    <location>
        <begin position="1"/>
        <end position="22"/>
    </location>
</feature>
<proteinExistence type="predicted"/>
<gene>
    <name evidence="2" type="ORF">MRS75_06580</name>
</gene>
<evidence type="ECO:0000313" key="3">
    <source>
        <dbReference type="Proteomes" id="UP001161580"/>
    </source>
</evidence>
<feature type="chain" id="PRO_5042139384" description="PepSY domain-containing protein" evidence="1">
    <location>
        <begin position="23"/>
        <end position="89"/>
    </location>
</feature>
<name>A0AAE3QBD9_9HYPH</name>
<dbReference type="RefSeq" id="WP_311794288.1">
    <property type="nucleotide sequence ID" value="NZ_JALDYZ010000002.1"/>
</dbReference>
<organism evidence="2 3">
    <name type="scientific">Ferirhizobium litorale</name>
    <dbReference type="NCBI Taxonomy" id="2927786"/>
    <lineage>
        <taxon>Bacteria</taxon>
        <taxon>Pseudomonadati</taxon>
        <taxon>Pseudomonadota</taxon>
        <taxon>Alphaproteobacteria</taxon>
        <taxon>Hyphomicrobiales</taxon>
        <taxon>Rhizobiaceae</taxon>
        <taxon>Ferirhizobium</taxon>
    </lineage>
</organism>
<evidence type="ECO:0000313" key="2">
    <source>
        <dbReference type="EMBL" id="MDI7921751.1"/>
    </source>
</evidence>
<evidence type="ECO:0000256" key="1">
    <source>
        <dbReference type="SAM" id="SignalP"/>
    </source>
</evidence>
<reference evidence="2" key="1">
    <citation type="submission" date="2022-03" db="EMBL/GenBank/DDBJ databases">
        <title>Fererhizobium litorale gen. nov., sp. nov., isolated from sandy sediments of the Sea of Japan seashore.</title>
        <authorList>
            <person name="Romanenko L."/>
            <person name="Kurilenko V."/>
            <person name="Otstavnykh N."/>
            <person name="Svetashev V."/>
            <person name="Tekutyeva L."/>
            <person name="Isaeva M."/>
            <person name="Mikhailov V."/>
        </authorList>
    </citation>
    <scope>NUCLEOTIDE SEQUENCE</scope>
    <source>
        <strain evidence="2">KMM 9576</strain>
    </source>
</reference>
<dbReference type="AlphaFoldDB" id="A0AAE3QBD9"/>
<comment type="caution">
    <text evidence="2">The sequence shown here is derived from an EMBL/GenBank/DDBJ whole genome shotgun (WGS) entry which is preliminary data.</text>
</comment>
<accession>A0AAE3QBD9</accession>
<dbReference type="Proteomes" id="UP001161580">
    <property type="component" value="Unassembled WGS sequence"/>
</dbReference>
<dbReference type="EMBL" id="JALDYZ010000002">
    <property type="protein sequence ID" value="MDI7921751.1"/>
    <property type="molecule type" value="Genomic_DNA"/>
</dbReference>
<keyword evidence="3" id="KW-1185">Reference proteome</keyword>
<protein>
    <recommendedName>
        <fullName evidence="4">PepSY domain-containing protein</fullName>
    </recommendedName>
</protein>
<sequence>MNRRTVLKGGLVLAVTSHTAIADSAIAEPSPMSVDDFLANATPAERAQYHANALAGAMNEIHPGTYEVKVDHDFRLAIVWDLGGKAVKS</sequence>